<feature type="compositionally biased region" description="Basic and acidic residues" evidence="1">
    <location>
        <begin position="274"/>
        <end position="284"/>
    </location>
</feature>
<dbReference type="AlphaFoldDB" id="A0A922MGF3"/>
<proteinExistence type="predicted"/>
<sequence>MERANNVLRGAYLGYSSDDDDRNENKDNNVLSADVIENSPQNSPIGFLNSGTHMAKQQNATLKISSNLLFRSQQNKEYSSLMPVACKPLSATEMSSVGSYGVGDQSIEAPPYSLLTPRMNIVNCDDGNNDVVEVSSIITTTPLMAGEMSIEAPAFSPVTPITIPALPSPMPQMSPKTRELLSVLEGCEDFDSDDSVQDPNYVIDGFADACSSDDSSNISASIITTQAITHNESPNAEIGHAISTGFDASVQPELSRVDLEQATAIGEEPRRLEEEMPIDEETHGRPSKGRKRKFGQMTREERKQRKYKNLSYVNYKKKEVSPKIFIDFNCNCVKKCSEKISLQDRQAEFEKFYELGSYHAQNMFIVAAVKEVPVKRRYVSQSQNISKNRSFSRQYFLKGTPICREMFVKTIHTIPKRIDTALKKNEVGFYFG</sequence>
<evidence type="ECO:0000313" key="3">
    <source>
        <dbReference type="Proteomes" id="UP000814243"/>
    </source>
</evidence>
<evidence type="ECO:0000313" key="2">
    <source>
        <dbReference type="EMBL" id="KAH9636028.1"/>
    </source>
</evidence>
<dbReference type="Proteomes" id="UP000814243">
    <property type="component" value="Unassembled WGS sequence"/>
</dbReference>
<reference evidence="2" key="1">
    <citation type="journal article" date="2021" name="G3 (Bethesda)">
        <title>Genome and transcriptome analysis of the beet armyworm Spodoptera exigua reveals targets for pest control. .</title>
        <authorList>
            <person name="Simon S."/>
            <person name="Breeschoten T."/>
            <person name="Jansen H.J."/>
            <person name="Dirks R.P."/>
            <person name="Schranz M.E."/>
            <person name="Ros V.I.D."/>
        </authorList>
    </citation>
    <scope>NUCLEOTIDE SEQUENCE</scope>
    <source>
        <strain evidence="2">TB_SE_WUR_2020</strain>
    </source>
</reference>
<feature type="region of interest" description="Disordered" evidence="1">
    <location>
        <begin position="274"/>
        <end position="300"/>
    </location>
</feature>
<gene>
    <name evidence="2" type="ORF">HF086_008812</name>
</gene>
<organism evidence="2 3">
    <name type="scientific">Spodoptera exigua</name>
    <name type="common">Beet armyworm</name>
    <name type="synonym">Noctua fulgens</name>
    <dbReference type="NCBI Taxonomy" id="7107"/>
    <lineage>
        <taxon>Eukaryota</taxon>
        <taxon>Metazoa</taxon>
        <taxon>Ecdysozoa</taxon>
        <taxon>Arthropoda</taxon>
        <taxon>Hexapoda</taxon>
        <taxon>Insecta</taxon>
        <taxon>Pterygota</taxon>
        <taxon>Neoptera</taxon>
        <taxon>Endopterygota</taxon>
        <taxon>Lepidoptera</taxon>
        <taxon>Glossata</taxon>
        <taxon>Ditrysia</taxon>
        <taxon>Noctuoidea</taxon>
        <taxon>Noctuidae</taxon>
        <taxon>Amphipyrinae</taxon>
        <taxon>Spodoptera</taxon>
    </lineage>
</organism>
<name>A0A922MGF3_SPOEX</name>
<accession>A0A922MGF3</accession>
<feature type="region of interest" description="Disordered" evidence="1">
    <location>
        <begin position="1"/>
        <end position="27"/>
    </location>
</feature>
<protein>
    <submittedName>
        <fullName evidence="2">Uncharacterized protein</fullName>
    </submittedName>
</protein>
<dbReference type="EMBL" id="JACEFF010000521">
    <property type="protein sequence ID" value="KAH9636028.1"/>
    <property type="molecule type" value="Genomic_DNA"/>
</dbReference>
<evidence type="ECO:0000256" key="1">
    <source>
        <dbReference type="SAM" id="MobiDB-lite"/>
    </source>
</evidence>
<comment type="caution">
    <text evidence="2">The sequence shown here is derived from an EMBL/GenBank/DDBJ whole genome shotgun (WGS) entry which is preliminary data.</text>
</comment>
<feature type="compositionally biased region" description="Basic residues" evidence="1">
    <location>
        <begin position="285"/>
        <end position="294"/>
    </location>
</feature>